<comment type="similarity">
    <text evidence="2">Belongs to the nucleoporin GLFG family.</text>
</comment>
<dbReference type="GO" id="GO:0000973">
    <property type="term" value="P:post-transcriptional tethering of RNA polymerase II gene DNA at nuclear periphery"/>
    <property type="evidence" value="ECO:0007669"/>
    <property type="project" value="TreeGrafter"/>
</dbReference>
<keyword evidence="4" id="KW-0509">mRNA transport</keyword>
<keyword evidence="5" id="KW-0653">Protein transport</keyword>
<dbReference type="GO" id="GO:0003723">
    <property type="term" value="F:RNA binding"/>
    <property type="evidence" value="ECO:0007669"/>
    <property type="project" value="TreeGrafter"/>
</dbReference>
<gene>
    <name evidence="10" type="ORF">GIL414_LOCUS57979</name>
</gene>
<dbReference type="Gene3D" id="3.30.1610.10">
    <property type="entry name" value="Peptidase S59, nucleoporin"/>
    <property type="match status" value="1"/>
</dbReference>
<dbReference type="GO" id="GO:0034398">
    <property type="term" value="P:telomere tethering at nuclear periphery"/>
    <property type="evidence" value="ECO:0007669"/>
    <property type="project" value="TreeGrafter"/>
</dbReference>
<evidence type="ECO:0000313" key="11">
    <source>
        <dbReference type="Proteomes" id="UP000681720"/>
    </source>
</evidence>
<keyword evidence="8" id="KW-0539">Nucleus</keyword>
<feature type="non-terminal residue" evidence="10">
    <location>
        <position position="58"/>
    </location>
</feature>
<dbReference type="PROSITE" id="PS51434">
    <property type="entry name" value="NUP_C"/>
    <property type="match status" value="1"/>
</dbReference>
<evidence type="ECO:0000256" key="6">
    <source>
        <dbReference type="ARBA" id="ARBA00023010"/>
    </source>
</evidence>
<evidence type="ECO:0000259" key="9">
    <source>
        <dbReference type="PROSITE" id="PS51434"/>
    </source>
</evidence>
<dbReference type="InterPro" id="IPR037665">
    <property type="entry name" value="Nucleoporin_S59-like"/>
</dbReference>
<feature type="domain" description="Peptidase S59" evidence="9">
    <location>
        <begin position="1"/>
        <end position="58"/>
    </location>
</feature>
<dbReference type="GO" id="GO:0006606">
    <property type="term" value="P:protein import into nucleus"/>
    <property type="evidence" value="ECO:0007669"/>
    <property type="project" value="TreeGrafter"/>
</dbReference>
<name>A0A8S3DHL5_9BILA</name>
<proteinExistence type="inferred from homology"/>
<protein>
    <recommendedName>
        <fullName evidence="9">Peptidase S59 domain-containing protein</fullName>
    </recommendedName>
</protein>
<evidence type="ECO:0000256" key="5">
    <source>
        <dbReference type="ARBA" id="ARBA00022927"/>
    </source>
</evidence>
<dbReference type="InterPro" id="IPR007230">
    <property type="entry name" value="Nup98_auto-Pept-S59_dom"/>
</dbReference>
<reference evidence="10" key="1">
    <citation type="submission" date="2021-02" db="EMBL/GenBank/DDBJ databases">
        <authorList>
            <person name="Nowell W R."/>
        </authorList>
    </citation>
    <scope>NUCLEOTIDE SEQUENCE</scope>
</reference>
<evidence type="ECO:0000256" key="3">
    <source>
        <dbReference type="ARBA" id="ARBA00022448"/>
    </source>
</evidence>
<comment type="subcellular location">
    <subcellularLocation>
        <location evidence="1">Nucleus</location>
        <location evidence="1">Nuclear pore complex</location>
    </subcellularLocation>
</comment>
<comment type="caution">
    <text evidence="10">The sequence shown here is derived from an EMBL/GenBank/DDBJ whole genome shotgun (WGS) entry which is preliminary data.</text>
</comment>
<sequence length="58" mass="6357">TVGREHYGSVTFQGSKINLAGLDLNQLIEIGRRQVTVYPDDKNKPAVGEELNCQAIIS</sequence>
<evidence type="ECO:0000256" key="8">
    <source>
        <dbReference type="ARBA" id="ARBA00023242"/>
    </source>
</evidence>
<evidence type="ECO:0000256" key="4">
    <source>
        <dbReference type="ARBA" id="ARBA00022816"/>
    </source>
</evidence>
<dbReference type="PANTHER" id="PTHR23198">
    <property type="entry name" value="NUCLEOPORIN"/>
    <property type="match status" value="1"/>
</dbReference>
<evidence type="ECO:0000256" key="7">
    <source>
        <dbReference type="ARBA" id="ARBA00023132"/>
    </source>
</evidence>
<evidence type="ECO:0000256" key="1">
    <source>
        <dbReference type="ARBA" id="ARBA00004567"/>
    </source>
</evidence>
<accession>A0A8S3DHL5</accession>
<evidence type="ECO:0000313" key="10">
    <source>
        <dbReference type="EMBL" id="CAF5012826.1"/>
    </source>
</evidence>
<dbReference type="GO" id="GO:0017056">
    <property type="term" value="F:structural constituent of nuclear pore"/>
    <property type="evidence" value="ECO:0007669"/>
    <property type="project" value="InterPro"/>
</dbReference>
<keyword evidence="7" id="KW-0906">Nuclear pore complex</keyword>
<dbReference type="EMBL" id="CAJOBJ010211716">
    <property type="protein sequence ID" value="CAF5012826.1"/>
    <property type="molecule type" value="Genomic_DNA"/>
</dbReference>
<dbReference type="Pfam" id="PF04096">
    <property type="entry name" value="Nucleoporin2"/>
    <property type="match status" value="1"/>
</dbReference>
<dbReference type="GO" id="GO:0051028">
    <property type="term" value="P:mRNA transport"/>
    <property type="evidence" value="ECO:0007669"/>
    <property type="project" value="UniProtKB-KW"/>
</dbReference>
<dbReference type="GO" id="GO:0044614">
    <property type="term" value="C:nuclear pore cytoplasmic filaments"/>
    <property type="evidence" value="ECO:0007669"/>
    <property type="project" value="TreeGrafter"/>
</dbReference>
<dbReference type="SUPFAM" id="SSF82215">
    <property type="entry name" value="C-terminal autoproteolytic domain of nucleoporin nup98"/>
    <property type="match status" value="1"/>
</dbReference>
<dbReference type="Proteomes" id="UP000681720">
    <property type="component" value="Unassembled WGS sequence"/>
</dbReference>
<keyword evidence="6" id="KW-0811">Translocation</keyword>
<dbReference type="AlphaFoldDB" id="A0A8S3DHL5"/>
<dbReference type="GO" id="GO:0006405">
    <property type="term" value="P:RNA export from nucleus"/>
    <property type="evidence" value="ECO:0007669"/>
    <property type="project" value="TreeGrafter"/>
</dbReference>
<keyword evidence="3" id="KW-0813">Transport</keyword>
<dbReference type="PANTHER" id="PTHR23198:SF6">
    <property type="entry name" value="NUCLEAR PORE COMPLEX PROTEIN NUP98-NUP96"/>
    <property type="match status" value="1"/>
</dbReference>
<feature type="non-terminal residue" evidence="10">
    <location>
        <position position="1"/>
    </location>
</feature>
<organism evidence="10 11">
    <name type="scientific">Rotaria magnacalcarata</name>
    <dbReference type="NCBI Taxonomy" id="392030"/>
    <lineage>
        <taxon>Eukaryota</taxon>
        <taxon>Metazoa</taxon>
        <taxon>Spiralia</taxon>
        <taxon>Gnathifera</taxon>
        <taxon>Rotifera</taxon>
        <taxon>Eurotatoria</taxon>
        <taxon>Bdelloidea</taxon>
        <taxon>Philodinida</taxon>
        <taxon>Philodinidae</taxon>
        <taxon>Rotaria</taxon>
    </lineage>
</organism>
<dbReference type="InterPro" id="IPR036903">
    <property type="entry name" value="Nup98_auto-Pept-S59_dom_sf"/>
</dbReference>
<evidence type="ECO:0000256" key="2">
    <source>
        <dbReference type="ARBA" id="ARBA00008926"/>
    </source>
</evidence>
<dbReference type="GO" id="GO:0008139">
    <property type="term" value="F:nuclear localization sequence binding"/>
    <property type="evidence" value="ECO:0007669"/>
    <property type="project" value="TreeGrafter"/>
</dbReference>